<dbReference type="EMBL" id="WELC01000003">
    <property type="protein sequence ID" value="KAB7632309.1"/>
    <property type="molecule type" value="Genomic_DNA"/>
</dbReference>
<sequence>MSCHSLGGPLPGMLAEYVVIHEDVVVGSCALYHAGGDPSSHCLYVSQLQLNAGHGAGEKAAIVRTPQTKEALQCF</sequence>
<accession>A0A7V8CFF3</accession>
<reference evidence="1 2" key="1">
    <citation type="submission" date="2019-10" db="EMBL/GenBank/DDBJ databases">
        <title>Halotolerant bacteria associated to Saharan-endemic halophytes Stipa tenacissima L. and Atriplex halimus L mitigate salt stress and promote growth of tomato plants.</title>
        <authorList>
            <person name="Dif G."/>
        </authorList>
    </citation>
    <scope>NUCLEOTIDE SEQUENCE [LARGE SCALE GENOMIC DNA]</scope>
    <source>
        <strain evidence="1 2">IS26</strain>
    </source>
</reference>
<gene>
    <name evidence="1" type="ORF">F9K92_03620</name>
</gene>
<name>A0A7V8CFF3_9GAMM</name>
<protein>
    <submittedName>
        <fullName evidence="1">Uncharacterized protein</fullName>
    </submittedName>
</protein>
<comment type="caution">
    <text evidence="1">The sequence shown here is derived from an EMBL/GenBank/DDBJ whole genome shotgun (WGS) entry which is preliminary data.</text>
</comment>
<dbReference type="AlphaFoldDB" id="A0A7V8CFF3"/>
<evidence type="ECO:0000313" key="1">
    <source>
        <dbReference type="EMBL" id="KAB7632309.1"/>
    </source>
</evidence>
<dbReference type="Proteomes" id="UP000449004">
    <property type="component" value="Unassembled WGS sequence"/>
</dbReference>
<organism evidence="1 2">
    <name type="scientific">Stenotrophomonas rhizophila</name>
    <dbReference type="NCBI Taxonomy" id="216778"/>
    <lineage>
        <taxon>Bacteria</taxon>
        <taxon>Pseudomonadati</taxon>
        <taxon>Pseudomonadota</taxon>
        <taxon>Gammaproteobacteria</taxon>
        <taxon>Lysobacterales</taxon>
        <taxon>Lysobacteraceae</taxon>
        <taxon>Stenotrophomonas</taxon>
    </lineage>
</organism>
<evidence type="ECO:0000313" key="2">
    <source>
        <dbReference type="Proteomes" id="UP000449004"/>
    </source>
</evidence>
<proteinExistence type="predicted"/>